<dbReference type="Gene3D" id="3.20.20.150">
    <property type="entry name" value="Divalent-metal-dependent TIM barrel enzymes"/>
    <property type="match status" value="1"/>
</dbReference>
<reference evidence="2" key="1">
    <citation type="submission" date="2020-11" db="EMBL/GenBank/DDBJ databases">
        <title>Agrobacterium vitis strain K377 genome.</title>
        <authorList>
            <person name="Xi H."/>
        </authorList>
    </citation>
    <scope>NUCLEOTIDE SEQUENCE</scope>
    <source>
        <strain evidence="2">K377</strain>
        <plasmid evidence="2">unnamed1</plasmid>
    </source>
</reference>
<comment type="caution">
    <text evidence="2">The sequence shown here is derived from an EMBL/GenBank/DDBJ whole genome shotgun (WGS) entry which is preliminary data.</text>
</comment>
<organism evidence="2 3">
    <name type="scientific">Agrobacterium vitis</name>
    <name type="common">Rhizobium vitis</name>
    <dbReference type="NCBI Taxonomy" id="373"/>
    <lineage>
        <taxon>Bacteria</taxon>
        <taxon>Pseudomonadati</taxon>
        <taxon>Pseudomonadota</taxon>
        <taxon>Alphaproteobacteria</taxon>
        <taxon>Hyphomicrobiales</taxon>
        <taxon>Rhizobiaceae</taxon>
        <taxon>Rhizobium/Agrobacterium group</taxon>
        <taxon>Agrobacterium</taxon>
    </lineage>
</organism>
<dbReference type="AlphaFoldDB" id="A0AAE2R7A9"/>
<dbReference type="EMBL" id="JACXXJ020000001">
    <property type="protein sequence ID" value="MBF2712791.1"/>
    <property type="molecule type" value="Genomic_DNA"/>
</dbReference>
<geneLocation type="plasmid" evidence="2">
    <name>unnamed1</name>
</geneLocation>
<dbReference type="Pfam" id="PF01261">
    <property type="entry name" value="AP_endonuc_2"/>
    <property type="match status" value="1"/>
</dbReference>
<accession>A0AAE2R7A9</accession>
<sequence length="110" mass="12438">MVEQYGDRLITTHINDNFGATDDHLLPFDGRIDWEAVTRAIAATKYEAPLNLETHIDRYGMAEGHFISERTKLPFDLKNRFRPIEACLAMIDKLGKSAVSCDAVLRRTAS</sequence>
<evidence type="ECO:0000313" key="2">
    <source>
        <dbReference type="EMBL" id="MBF2712791.1"/>
    </source>
</evidence>
<protein>
    <recommendedName>
        <fullName evidence="1">Xylose isomerase-like TIM barrel domain-containing protein</fullName>
    </recommendedName>
</protein>
<dbReference type="InterPro" id="IPR013022">
    <property type="entry name" value="Xyl_isomerase-like_TIM-brl"/>
</dbReference>
<dbReference type="SUPFAM" id="SSF51658">
    <property type="entry name" value="Xylose isomerase-like"/>
    <property type="match status" value="1"/>
</dbReference>
<gene>
    <name evidence="2" type="ORF">IEI95_000725</name>
</gene>
<dbReference type="Proteomes" id="UP000655037">
    <property type="component" value="Unassembled WGS sequence"/>
</dbReference>
<dbReference type="RefSeq" id="WP_139093125.1">
    <property type="nucleotide sequence ID" value="NZ_JACXXJ020000001.1"/>
</dbReference>
<evidence type="ECO:0000313" key="3">
    <source>
        <dbReference type="Proteomes" id="UP000655037"/>
    </source>
</evidence>
<proteinExistence type="predicted"/>
<feature type="domain" description="Xylose isomerase-like TIM barrel" evidence="1">
    <location>
        <begin position="4"/>
        <end position="58"/>
    </location>
</feature>
<dbReference type="InterPro" id="IPR036237">
    <property type="entry name" value="Xyl_isomerase-like_sf"/>
</dbReference>
<evidence type="ECO:0000259" key="1">
    <source>
        <dbReference type="Pfam" id="PF01261"/>
    </source>
</evidence>
<name>A0AAE2R7A9_AGRVI</name>
<keyword evidence="2" id="KW-0614">Plasmid</keyword>